<feature type="compositionally biased region" description="Low complexity" evidence="8">
    <location>
        <begin position="144"/>
        <end position="158"/>
    </location>
</feature>
<proteinExistence type="inferred from homology"/>
<evidence type="ECO:0000256" key="3">
    <source>
        <dbReference type="ARBA" id="ARBA00023015"/>
    </source>
</evidence>
<evidence type="ECO:0000256" key="2">
    <source>
        <dbReference type="ARBA" id="ARBA00007163"/>
    </source>
</evidence>
<evidence type="ECO:0000256" key="6">
    <source>
        <dbReference type="ARBA" id="ARBA00023242"/>
    </source>
</evidence>
<dbReference type="PROSITE" id="PS50217">
    <property type="entry name" value="BZIP"/>
    <property type="match status" value="1"/>
</dbReference>
<evidence type="ECO:0000313" key="10">
    <source>
        <dbReference type="EMBL" id="CEP11852.1"/>
    </source>
</evidence>
<sequence length="369" mass="40615">MAQHCIKTDPAFQEDQEDLLMSYLNSDYLSPSIASPSPTTPKFNPIPEPAFAMTMALSGYDSRQETWHSTPSTPNDDLFRQQQSAITSCFQPNALNNNLQFVMPSYDQVQHQSIASYMGNAAMNMVYSSPYFNLEQNNQTLQHSPASPRSLSSYSSFSDCEQPKKKRGRKKRNPNQSVASSSSCGSLTPPHHRYTPSIPAAIAPAPVKHLATILPASSNSTHSQEPIVTKTESSLDTQSTQIPDHALSGTTANASATTAIHPVVNSNTDLQKAATIAKRQERLIKNRAAALLSRKRKREHLSALEEQCTDLTSVNQSLLEKVSRLEKENLELRSKFDGNQQSASSEKFSSEIISMVSDAIDYSDYGNIV</sequence>
<reference evidence="10 11" key="1">
    <citation type="submission" date="2014-09" db="EMBL/GenBank/DDBJ databases">
        <authorList>
            <person name="Ellenberger Sabrina"/>
        </authorList>
    </citation>
    <scope>NUCLEOTIDE SEQUENCE [LARGE SCALE GENOMIC DNA]</scope>
    <source>
        <strain evidence="10 11">CBS 412.66</strain>
    </source>
</reference>
<keyword evidence="4" id="KW-0238">DNA-binding</keyword>
<dbReference type="PANTHER" id="PTHR47416:SF8">
    <property type="entry name" value="BASIC-LEUCINE ZIPPER TRANSCRIPTION FACTOR E-RELATED"/>
    <property type="match status" value="1"/>
</dbReference>
<evidence type="ECO:0000259" key="9">
    <source>
        <dbReference type="PROSITE" id="PS50217"/>
    </source>
</evidence>
<dbReference type="Gene3D" id="1.20.5.170">
    <property type="match status" value="1"/>
</dbReference>
<keyword evidence="11" id="KW-1185">Reference proteome</keyword>
<dbReference type="EMBL" id="LN726961">
    <property type="protein sequence ID" value="CEP11852.1"/>
    <property type="molecule type" value="Genomic_DNA"/>
</dbReference>
<gene>
    <name evidence="10" type="primary">PARPA_05741.1 scaffold 19499</name>
</gene>
<comment type="subcellular location">
    <subcellularLocation>
        <location evidence="1">Nucleus</location>
    </subcellularLocation>
</comment>
<dbReference type="InterPro" id="IPR046347">
    <property type="entry name" value="bZIP_sf"/>
</dbReference>
<dbReference type="Pfam" id="PF00170">
    <property type="entry name" value="bZIP_1"/>
    <property type="match status" value="1"/>
</dbReference>
<dbReference type="SMART" id="SM00338">
    <property type="entry name" value="BRLZ"/>
    <property type="match status" value="1"/>
</dbReference>
<dbReference type="GO" id="GO:0003677">
    <property type="term" value="F:DNA binding"/>
    <property type="evidence" value="ECO:0007669"/>
    <property type="project" value="UniProtKB-KW"/>
</dbReference>
<dbReference type="GO" id="GO:0005634">
    <property type="term" value="C:nucleus"/>
    <property type="evidence" value="ECO:0007669"/>
    <property type="project" value="UniProtKB-SubCell"/>
</dbReference>
<evidence type="ECO:0000256" key="8">
    <source>
        <dbReference type="SAM" id="MobiDB-lite"/>
    </source>
</evidence>
<evidence type="ECO:0000313" key="11">
    <source>
        <dbReference type="Proteomes" id="UP000054107"/>
    </source>
</evidence>
<dbReference type="AlphaFoldDB" id="A0A0B7N362"/>
<dbReference type="InterPro" id="IPR004827">
    <property type="entry name" value="bZIP"/>
</dbReference>
<dbReference type="CDD" id="cd14704">
    <property type="entry name" value="bZIP_HY5-like"/>
    <property type="match status" value="1"/>
</dbReference>
<evidence type="ECO:0000256" key="7">
    <source>
        <dbReference type="SAM" id="Coils"/>
    </source>
</evidence>
<keyword evidence="5" id="KW-0804">Transcription</keyword>
<protein>
    <recommendedName>
        <fullName evidence="9">BZIP domain-containing protein</fullName>
    </recommendedName>
</protein>
<keyword evidence="6" id="KW-0539">Nucleus</keyword>
<accession>A0A0B7N362</accession>
<keyword evidence="7" id="KW-0175">Coiled coil</keyword>
<feature type="domain" description="BZIP" evidence="9">
    <location>
        <begin position="276"/>
        <end position="336"/>
    </location>
</feature>
<feature type="compositionally biased region" description="Basic residues" evidence="8">
    <location>
        <begin position="164"/>
        <end position="173"/>
    </location>
</feature>
<feature type="compositionally biased region" description="Polar residues" evidence="8">
    <location>
        <begin position="174"/>
        <end position="186"/>
    </location>
</feature>
<feature type="coiled-coil region" evidence="7">
    <location>
        <begin position="301"/>
        <end position="335"/>
    </location>
</feature>
<feature type="compositionally biased region" description="Polar residues" evidence="8">
    <location>
        <begin position="217"/>
        <end position="242"/>
    </location>
</feature>
<evidence type="ECO:0000256" key="4">
    <source>
        <dbReference type="ARBA" id="ARBA00023125"/>
    </source>
</evidence>
<dbReference type="Proteomes" id="UP000054107">
    <property type="component" value="Unassembled WGS sequence"/>
</dbReference>
<feature type="region of interest" description="Disordered" evidence="8">
    <location>
        <begin position="140"/>
        <end position="198"/>
    </location>
</feature>
<dbReference type="GO" id="GO:0003700">
    <property type="term" value="F:DNA-binding transcription factor activity"/>
    <property type="evidence" value="ECO:0007669"/>
    <property type="project" value="InterPro"/>
</dbReference>
<organism evidence="10 11">
    <name type="scientific">Parasitella parasitica</name>
    <dbReference type="NCBI Taxonomy" id="35722"/>
    <lineage>
        <taxon>Eukaryota</taxon>
        <taxon>Fungi</taxon>
        <taxon>Fungi incertae sedis</taxon>
        <taxon>Mucoromycota</taxon>
        <taxon>Mucoromycotina</taxon>
        <taxon>Mucoromycetes</taxon>
        <taxon>Mucorales</taxon>
        <taxon>Mucorineae</taxon>
        <taxon>Mucoraceae</taxon>
        <taxon>Parasitella</taxon>
    </lineage>
</organism>
<feature type="region of interest" description="Disordered" evidence="8">
    <location>
        <begin position="217"/>
        <end position="248"/>
    </location>
</feature>
<dbReference type="STRING" id="35722.A0A0B7N362"/>
<evidence type="ECO:0000256" key="5">
    <source>
        <dbReference type="ARBA" id="ARBA00023163"/>
    </source>
</evidence>
<name>A0A0B7N362_9FUNG</name>
<dbReference type="SUPFAM" id="SSF57959">
    <property type="entry name" value="Leucine zipper domain"/>
    <property type="match status" value="1"/>
</dbReference>
<comment type="similarity">
    <text evidence="2">Belongs to the bZIP family.</text>
</comment>
<keyword evidence="3" id="KW-0805">Transcription regulation</keyword>
<evidence type="ECO:0000256" key="1">
    <source>
        <dbReference type="ARBA" id="ARBA00004123"/>
    </source>
</evidence>
<dbReference type="OrthoDB" id="2274082at2759"/>
<dbReference type="PANTHER" id="PTHR47416">
    <property type="entry name" value="BASIC-LEUCINE ZIPPER TRANSCRIPTION FACTOR F-RELATED"/>
    <property type="match status" value="1"/>
</dbReference>